<dbReference type="RefSeq" id="WP_254165277.1">
    <property type="nucleotide sequence ID" value="NZ_JANAFB010000006.1"/>
</dbReference>
<evidence type="ECO:0000313" key="10">
    <source>
        <dbReference type="EMBL" id="MCP3425202.1"/>
    </source>
</evidence>
<dbReference type="InterPro" id="IPR050187">
    <property type="entry name" value="Lipid_Phosphate_FormReg"/>
</dbReference>
<evidence type="ECO:0000256" key="4">
    <source>
        <dbReference type="ARBA" id="ARBA00022741"/>
    </source>
</evidence>
<proteinExistence type="inferred from homology"/>
<dbReference type="InterPro" id="IPR017438">
    <property type="entry name" value="ATP-NAD_kinase_N"/>
</dbReference>
<accession>A0A9X2HCI5</accession>
<evidence type="ECO:0000256" key="3">
    <source>
        <dbReference type="ARBA" id="ARBA00022679"/>
    </source>
</evidence>
<dbReference type="Proteomes" id="UP001139502">
    <property type="component" value="Unassembled WGS sequence"/>
</dbReference>
<evidence type="ECO:0000256" key="8">
    <source>
        <dbReference type="ARBA" id="ARBA00023264"/>
    </source>
</evidence>
<reference evidence="10" key="1">
    <citation type="submission" date="2022-06" db="EMBL/GenBank/DDBJ databases">
        <title>Rothia sp. isolated from sandalwood seedling.</title>
        <authorList>
            <person name="Tuikhar N."/>
            <person name="Kirdat K."/>
            <person name="Thorat V."/>
            <person name="Swetha P."/>
            <person name="Padma S."/>
            <person name="Sundararaj R."/>
            <person name="Yadav A."/>
        </authorList>
    </citation>
    <scope>NUCLEOTIDE SEQUENCE</scope>
    <source>
        <strain evidence="10">AR01</strain>
    </source>
</reference>
<dbReference type="Pfam" id="PF00781">
    <property type="entry name" value="DAGK_cat"/>
    <property type="match status" value="1"/>
</dbReference>
<evidence type="ECO:0000259" key="9">
    <source>
        <dbReference type="PROSITE" id="PS50146"/>
    </source>
</evidence>
<dbReference type="InterPro" id="IPR045540">
    <property type="entry name" value="YegS/DAGK_C"/>
</dbReference>
<evidence type="ECO:0000256" key="2">
    <source>
        <dbReference type="ARBA" id="ARBA00005983"/>
    </source>
</evidence>
<keyword evidence="11" id="KW-1185">Reference proteome</keyword>
<dbReference type="GO" id="GO:0005524">
    <property type="term" value="F:ATP binding"/>
    <property type="evidence" value="ECO:0007669"/>
    <property type="project" value="UniProtKB-KW"/>
</dbReference>
<keyword evidence="7" id="KW-0594">Phospholipid biosynthesis</keyword>
<dbReference type="EMBL" id="JANAFB010000006">
    <property type="protein sequence ID" value="MCP3425202.1"/>
    <property type="molecule type" value="Genomic_DNA"/>
</dbReference>
<dbReference type="InterPro" id="IPR016064">
    <property type="entry name" value="NAD/diacylglycerol_kinase_sf"/>
</dbReference>
<dbReference type="InterPro" id="IPR001206">
    <property type="entry name" value="Diacylglycerol_kinase_cat_dom"/>
</dbReference>
<comment type="cofactor">
    <cofactor evidence="1">
        <name>Mg(2+)</name>
        <dbReference type="ChEBI" id="CHEBI:18420"/>
    </cofactor>
</comment>
<dbReference type="Gene3D" id="3.40.50.10330">
    <property type="entry name" value="Probable inorganic polyphosphate/atp-NAD kinase, domain 1"/>
    <property type="match status" value="1"/>
</dbReference>
<dbReference type="GO" id="GO:0008654">
    <property type="term" value="P:phospholipid biosynthetic process"/>
    <property type="evidence" value="ECO:0007669"/>
    <property type="project" value="UniProtKB-KW"/>
</dbReference>
<keyword evidence="5" id="KW-0418">Kinase</keyword>
<feature type="domain" description="DAGKc" evidence="9">
    <location>
        <begin position="15"/>
        <end position="149"/>
    </location>
</feature>
<dbReference type="SMART" id="SM00046">
    <property type="entry name" value="DAGKc"/>
    <property type="match status" value="1"/>
</dbReference>
<comment type="caution">
    <text evidence="10">The sequence shown here is derived from an EMBL/GenBank/DDBJ whole genome shotgun (WGS) entry which is preliminary data.</text>
</comment>
<evidence type="ECO:0000256" key="7">
    <source>
        <dbReference type="ARBA" id="ARBA00023209"/>
    </source>
</evidence>
<dbReference type="PANTHER" id="PTHR12358">
    <property type="entry name" value="SPHINGOSINE KINASE"/>
    <property type="match status" value="1"/>
</dbReference>
<protein>
    <recommendedName>
        <fullName evidence="9">DAGKc domain-containing protein</fullName>
    </recommendedName>
</protein>
<evidence type="ECO:0000256" key="1">
    <source>
        <dbReference type="ARBA" id="ARBA00001946"/>
    </source>
</evidence>
<comment type="similarity">
    <text evidence="2">Belongs to the diacylglycerol/lipid kinase family.</text>
</comment>
<dbReference type="AlphaFoldDB" id="A0A9X2HCI5"/>
<sequence length="337" mass="36536">MTITHPSSAESKSTKTRPQAAVIINSSKFLDPRRAERFRRDVFRAFAKQGWDTPMWLPTTGDSHGKEQARSALSTNAKMIMVAGGDGTVREVAQELAGTDRPLGILPLGTGNLLARNLGVPLQEVSEAIKIACSGADRRIDLGWLEIPAPDDTKKVARFAFTVMGGAGFDAMTMRGARSRSKKLLGPFAYILSGIKAFSKPLQATQITSDGSKIVNEPTHGFIIGNFGDLMLGVSLLPGADPTDGCFEGVVLRPRSIGQWISAAWNLLFGASDHAALLRFRGRRLQMRCATPQLIEVDGDVVAESTSVTAWIQPRALRVRRPLHGLEFTGRKNPFVT</sequence>
<keyword evidence="3" id="KW-0808">Transferase</keyword>
<keyword evidence="4" id="KW-0547">Nucleotide-binding</keyword>
<evidence type="ECO:0000256" key="6">
    <source>
        <dbReference type="ARBA" id="ARBA00022840"/>
    </source>
</evidence>
<keyword evidence="8" id="KW-1208">Phospholipid metabolism</keyword>
<dbReference type="PANTHER" id="PTHR12358:SF54">
    <property type="entry name" value="SPHINGOSINE KINASE RELATED PROTEIN"/>
    <property type="match status" value="1"/>
</dbReference>
<dbReference type="Gene3D" id="2.60.200.40">
    <property type="match status" value="1"/>
</dbReference>
<evidence type="ECO:0000256" key="5">
    <source>
        <dbReference type="ARBA" id="ARBA00022777"/>
    </source>
</evidence>
<dbReference type="Pfam" id="PF19279">
    <property type="entry name" value="YegS_C"/>
    <property type="match status" value="1"/>
</dbReference>
<name>A0A9X2HCI5_9MICC</name>
<keyword evidence="7" id="KW-0444">Lipid biosynthesis</keyword>
<organism evidence="10 11">
    <name type="scientific">Rothia santali</name>
    <dbReference type="NCBI Taxonomy" id="2949643"/>
    <lineage>
        <taxon>Bacteria</taxon>
        <taxon>Bacillati</taxon>
        <taxon>Actinomycetota</taxon>
        <taxon>Actinomycetes</taxon>
        <taxon>Micrococcales</taxon>
        <taxon>Micrococcaceae</taxon>
        <taxon>Rothia</taxon>
    </lineage>
</organism>
<dbReference type="PROSITE" id="PS50146">
    <property type="entry name" value="DAGK"/>
    <property type="match status" value="1"/>
</dbReference>
<dbReference type="GO" id="GO:0016301">
    <property type="term" value="F:kinase activity"/>
    <property type="evidence" value="ECO:0007669"/>
    <property type="project" value="UniProtKB-KW"/>
</dbReference>
<keyword evidence="7" id="KW-0443">Lipid metabolism</keyword>
<evidence type="ECO:0000313" key="11">
    <source>
        <dbReference type="Proteomes" id="UP001139502"/>
    </source>
</evidence>
<gene>
    <name evidence="10" type="ORF">NBM05_03960</name>
</gene>
<dbReference type="SUPFAM" id="SSF111331">
    <property type="entry name" value="NAD kinase/diacylglycerol kinase-like"/>
    <property type="match status" value="1"/>
</dbReference>
<keyword evidence="6" id="KW-0067">ATP-binding</keyword>